<organism evidence="2 3">
    <name type="scientific">[Lactobacillus] rogosae</name>
    <dbReference type="NCBI Taxonomy" id="706562"/>
    <lineage>
        <taxon>Bacteria</taxon>
        <taxon>Bacillati</taxon>
        <taxon>Bacillota</taxon>
        <taxon>Clostridia</taxon>
        <taxon>Lachnospirales</taxon>
        <taxon>Lachnospiraceae</taxon>
        <taxon>Lachnospira</taxon>
    </lineage>
</organism>
<dbReference type="SUPFAM" id="SSF51735">
    <property type="entry name" value="NAD(P)-binding Rossmann-fold domains"/>
    <property type="match status" value="1"/>
</dbReference>
<dbReference type="PRINTS" id="PR00080">
    <property type="entry name" value="SDRFAMILY"/>
</dbReference>
<evidence type="ECO:0000313" key="2">
    <source>
        <dbReference type="EMBL" id="MEQ2379865.1"/>
    </source>
</evidence>
<dbReference type="GO" id="GO:0016491">
    <property type="term" value="F:oxidoreductase activity"/>
    <property type="evidence" value="ECO:0007669"/>
    <property type="project" value="UniProtKB-KW"/>
</dbReference>
<dbReference type="Gene3D" id="3.40.50.720">
    <property type="entry name" value="NAD(P)-binding Rossmann-like Domain"/>
    <property type="match status" value="1"/>
</dbReference>
<proteinExistence type="inferred from homology"/>
<dbReference type="PROSITE" id="PS00061">
    <property type="entry name" value="ADH_SHORT"/>
    <property type="match status" value="1"/>
</dbReference>
<name>A0ABV1BWJ0_9FIRM</name>
<dbReference type="EMBL" id="JBBMER010000005">
    <property type="protein sequence ID" value="MEQ2379865.1"/>
    <property type="molecule type" value="Genomic_DNA"/>
</dbReference>
<dbReference type="InterPro" id="IPR020904">
    <property type="entry name" value="Sc_DH/Rdtase_CS"/>
</dbReference>
<dbReference type="Pfam" id="PF13561">
    <property type="entry name" value="adh_short_C2"/>
    <property type="match status" value="1"/>
</dbReference>
<accession>A0ABV1BWJ0</accession>
<reference evidence="2 3" key="1">
    <citation type="submission" date="2024-03" db="EMBL/GenBank/DDBJ databases">
        <title>Human intestinal bacterial collection.</title>
        <authorList>
            <person name="Pauvert C."/>
            <person name="Hitch T.C.A."/>
            <person name="Clavel T."/>
        </authorList>
    </citation>
    <scope>NUCLEOTIDE SEQUENCE [LARGE SCALE GENOMIC DNA]</scope>
    <source>
        <strain evidence="2 3">CLA-AA-H255</strain>
    </source>
</reference>
<comment type="caution">
    <text evidence="2">The sequence shown here is derived from an EMBL/GenBank/DDBJ whole genome shotgun (WGS) entry which is preliminary data.</text>
</comment>
<dbReference type="InterPro" id="IPR002347">
    <property type="entry name" value="SDR_fam"/>
</dbReference>
<dbReference type="CDD" id="cd05233">
    <property type="entry name" value="SDR_c"/>
    <property type="match status" value="1"/>
</dbReference>
<evidence type="ECO:0000313" key="3">
    <source>
        <dbReference type="Proteomes" id="UP001442364"/>
    </source>
</evidence>
<sequence>MGRLDGKVAVITGGNSGVGAATAKLFAKEGATVVITARREAALKEVADEITAAGGEVYAVSTDISKPEDPEALMQKVMDKYGKIDILVNNAGILEQGLKPIDRFLDEDMDRIIETNEKGTMRCMKAASKRMKSGASIVNVASVAGEKGCGGAAYVASKAAVIGLTKHTALRFQKDGIRCNAICPGNIITPMTMGTDPAALDPDMIGAMMNHSDIKAPSCTAEDVANVIIFFASDEAKAITGQIIVTDYGAML</sequence>
<dbReference type="EC" id="1.-.-.-" evidence="2"/>
<keyword evidence="3" id="KW-1185">Reference proteome</keyword>
<dbReference type="PANTHER" id="PTHR42760">
    <property type="entry name" value="SHORT-CHAIN DEHYDROGENASES/REDUCTASES FAMILY MEMBER"/>
    <property type="match status" value="1"/>
</dbReference>
<keyword evidence="2" id="KW-0560">Oxidoreductase</keyword>
<gene>
    <name evidence="2" type="ORF">WMO14_08225</name>
</gene>
<comment type="similarity">
    <text evidence="1">Belongs to the short-chain dehydrogenases/reductases (SDR) family.</text>
</comment>
<dbReference type="InterPro" id="IPR036291">
    <property type="entry name" value="NAD(P)-bd_dom_sf"/>
</dbReference>
<dbReference type="RefSeq" id="WP_022503015.1">
    <property type="nucleotide sequence ID" value="NZ_DAWDOP010000005.1"/>
</dbReference>
<protein>
    <submittedName>
        <fullName evidence="2">SDR family oxidoreductase</fullName>
        <ecNumber evidence="2">1.-.-.-</ecNumber>
    </submittedName>
</protein>
<evidence type="ECO:0000256" key="1">
    <source>
        <dbReference type="ARBA" id="ARBA00006484"/>
    </source>
</evidence>
<dbReference type="Proteomes" id="UP001442364">
    <property type="component" value="Unassembled WGS sequence"/>
</dbReference>
<dbReference type="PRINTS" id="PR00081">
    <property type="entry name" value="GDHRDH"/>
</dbReference>